<evidence type="ECO:0000259" key="1">
    <source>
        <dbReference type="SMART" id="SM00829"/>
    </source>
</evidence>
<dbReference type="Pfam" id="PF08240">
    <property type="entry name" value="ADH_N"/>
    <property type="match status" value="1"/>
</dbReference>
<dbReference type="SUPFAM" id="SSF50129">
    <property type="entry name" value="GroES-like"/>
    <property type="match status" value="1"/>
</dbReference>
<dbReference type="InterPro" id="IPR050700">
    <property type="entry name" value="YIM1/Zinc_Alcohol_DH_Fams"/>
</dbReference>
<keyword evidence="3" id="KW-1185">Reference proteome</keyword>
<dbReference type="InterPro" id="IPR036291">
    <property type="entry name" value="NAD(P)-bd_dom_sf"/>
</dbReference>
<dbReference type="Gene3D" id="3.90.180.10">
    <property type="entry name" value="Medium-chain alcohol dehydrogenases, catalytic domain"/>
    <property type="match status" value="1"/>
</dbReference>
<dbReference type="SUPFAM" id="SSF51735">
    <property type="entry name" value="NAD(P)-binding Rossmann-fold domains"/>
    <property type="match status" value="1"/>
</dbReference>
<sequence length="322" mass="34000">MKAFVQHRYGTREQIELQDVATPTPGPGEVLVDVQLAGVHIGDVHMMTGKPYLMRAMGFGVRGPKKRPGSEMAGRVMALGPGVAEFAVGDEVVGIGVGAFSEVCVAPVKKLIPRPASLSVESAVALPISGLTALQALRDAGRVKSGDRVLVIGAAGAVGRYTVQLAKHFETHVTGLCSGSKMKLVYELGADEVLDYTAIDAFDGTRSFDLIVDTAGNRPLKVLRRALTDAGTLVIVGSETEESVFGGLDRVLRAALLSPFVHHRLAGLISKECASDVQILCDLASAGVITPVIDRTFRFEQVPDAIEYVESGRSLGKVLVAV</sequence>
<name>A0ABZ2PNL7_9NOCA</name>
<evidence type="ECO:0000313" key="2">
    <source>
        <dbReference type="EMBL" id="WXG70639.1"/>
    </source>
</evidence>
<dbReference type="InterPro" id="IPR013154">
    <property type="entry name" value="ADH-like_N"/>
</dbReference>
<gene>
    <name evidence="2" type="ORF">WDS16_09165</name>
</gene>
<dbReference type="InterPro" id="IPR020843">
    <property type="entry name" value="ER"/>
</dbReference>
<proteinExistence type="predicted"/>
<dbReference type="EMBL" id="CP147846">
    <property type="protein sequence ID" value="WXG70639.1"/>
    <property type="molecule type" value="Genomic_DNA"/>
</dbReference>
<organism evidence="2 3">
    <name type="scientific">Rhodococcus sovatensis</name>
    <dbReference type="NCBI Taxonomy" id="1805840"/>
    <lineage>
        <taxon>Bacteria</taxon>
        <taxon>Bacillati</taxon>
        <taxon>Actinomycetota</taxon>
        <taxon>Actinomycetes</taxon>
        <taxon>Mycobacteriales</taxon>
        <taxon>Nocardiaceae</taxon>
        <taxon>Rhodococcus</taxon>
    </lineage>
</organism>
<dbReference type="Proteomes" id="UP001432000">
    <property type="component" value="Chromosome"/>
</dbReference>
<dbReference type="Gene3D" id="3.40.50.720">
    <property type="entry name" value="NAD(P)-binding Rossmann-like Domain"/>
    <property type="match status" value="1"/>
</dbReference>
<accession>A0ABZ2PNL7</accession>
<dbReference type="SMART" id="SM00829">
    <property type="entry name" value="PKS_ER"/>
    <property type="match status" value="1"/>
</dbReference>
<dbReference type="RefSeq" id="WP_338892178.1">
    <property type="nucleotide sequence ID" value="NZ_CP147846.1"/>
</dbReference>
<dbReference type="PANTHER" id="PTHR11695">
    <property type="entry name" value="ALCOHOL DEHYDROGENASE RELATED"/>
    <property type="match status" value="1"/>
</dbReference>
<dbReference type="PANTHER" id="PTHR11695:SF294">
    <property type="entry name" value="RETICULON-4-INTERACTING PROTEIN 1, MITOCHONDRIAL"/>
    <property type="match status" value="1"/>
</dbReference>
<reference evidence="2 3" key="1">
    <citation type="submission" date="2024-03" db="EMBL/GenBank/DDBJ databases">
        <title>Natural products discovery in diverse microorganisms through a two-stage MS feature dereplication strategy.</title>
        <authorList>
            <person name="Zhang R."/>
        </authorList>
    </citation>
    <scope>NUCLEOTIDE SEQUENCE [LARGE SCALE GENOMIC DNA]</scope>
    <source>
        <strain evidence="2 3">18930</strain>
    </source>
</reference>
<evidence type="ECO:0000313" key="3">
    <source>
        <dbReference type="Proteomes" id="UP001432000"/>
    </source>
</evidence>
<protein>
    <submittedName>
        <fullName evidence="2">NAD(P)-dependent alcohol dehydrogenase</fullName>
    </submittedName>
</protein>
<dbReference type="Pfam" id="PF13602">
    <property type="entry name" value="ADH_zinc_N_2"/>
    <property type="match status" value="1"/>
</dbReference>
<feature type="domain" description="Enoyl reductase (ER)" evidence="1">
    <location>
        <begin position="10"/>
        <end position="320"/>
    </location>
</feature>
<dbReference type="InterPro" id="IPR011032">
    <property type="entry name" value="GroES-like_sf"/>
</dbReference>
<dbReference type="CDD" id="cd08267">
    <property type="entry name" value="MDR1"/>
    <property type="match status" value="1"/>
</dbReference>